<evidence type="ECO:0000256" key="10">
    <source>
        <dbReference type="ARBA" id="ARBA00037880"/>
    </source>
</evidence>
<dbReference type="PANTHER" id="PTHR30480:SF13">
    <property type="entry name" value="BETA-HEXOSAMINIDASE"/>
    <property type="match status" value="1"/>
</dbReference>
<feature type="site" description="Important for catalytic activity" evidence="11">
    <location>
        <position position="173"/>
    </location>
</feature>
<accession>A0A838Y1D1</accession>
<keyword evidence="14" id="KW-1185">Reference proteome</keyword>
<keyword evidence="3 11" id="KW-0132">Cell division</keyword>
<keyword evidence="6 11" id="KW-0573">Peptidoglycan synthesis</keyword>
<dbReference type="GO" id="GO:0009254">
    <property type="term" value="P:peptidoglycan turnover"/>
    <property type="evidence" value="ECO:0007669"/>
    <property type="project" value="UniProtKB-UniRule"/>
</dbReference>
<feature type="binding site" evidence="11">
    <location>
        <begin position="162"/>
        <end position="163"/>
    </location>
    <ligand>
        <name>substrate</name>
    </ligand>
</feature>
<evidence type="ECO:0000256" key="7">
    <source>
        <dbReference type="ARBA" id="ARBA00023295"/>
    </source>
</evidence>
<dbReference type="EC" id="3.2.1.52" evidence="11"/>
<evidence type="ECO:0000256" key="3">
    <source>
        <dbReference type="ARBA" id="ARBA00022618"/>
    </source>
</evidence>
<comment type="similarity">
    <text evidence="11">Belongs to the glycosyl hydrolase 3 family. NagZ subfamily.</text>
</comment>
<evidence type="ECO:0000256" key="6">
    <source>
        <dbReference type="ARBA" id="ARBA00022984"/>
    </source>
</evidence>
<evidence type="ECO:0000256" key="11">
    <source>
        <dbReference type="HAMAP-Rule" id="MF_00364"/>
    </source>
</evidence>
<sequence>MVDVAGFRLSEAERTRLSHPLVGGVILFRRNFQNIEQLKALTADIRSLRSPALLIAVDHEGGRVQRFLEGFTRLPPMNVLGELWQQNEAAARAAAEDVGVVLAAELRACGIDLSFTPVLDLDWGRCAVIGNRAFHRDPHIVSELALALQRGLQQGGMSTCGKHFPGHGFVSGDSHFVMPQDDRSLSELEADDLIPFARMAAAGMGSVMPAHVVYPAVDQRPAGFSPVWLQDILRGQLAFDGVIFSDDLGMEGAAGAGSFVERAEAALAAGCDMVLVCNQPERADEVLAGLHVPPLPKLAERLQRMAGSGDIDRWQQAIGSADFAERQGRVQALGIPQNVLQGPAVGEAS</sequence>
<evidence type="ECO:0000256" key="5">
    <source>
        <dbReference type="ARBA" id="ARBA00022960"/>
    </source>
</evidence>
<dbReference type="NCBIfam" id="NF003740">
    <property type="entry name" value="PRK05337.1"/>
    <property type="match status" value="1"/>
</dbReference>
<gene>
    <name evidence="11 13" type="primary">nagZ</name>
    <name evidence="13" type="ORF">H2Z84_01555</name>
</gene>
<dbReference type="InterPro" id="IPR017853">
    <property type="entry name" value="GH"/>
</dbReference>
<organism evidence="13 14">
    <name type="scientific">Aquitalea aquatica</name>
    <dbReference type="NCBI Taxonomy" id="3044273"/>
    <lineage>
        <taxon>Bacteria</taxon>
        <taxon>Pseudomonadati</taxon>
        <taxon>Pseudomonadota</taxon>
        <taxon>Betaproteobacteria</taxon>
        <taxon>Neisseriales</taxon>
        <taxon>Chromobacteriaceae</taxon>
        <taxon>Aquitalea</taxon>
    </lineage>
</organism>
<keyword evidence="5 11" id="KW-0133">Cell shape</keyword>
<evidence type="ECO:0000313" key="13">
    <source>
        <dbReference type="EMBL" id="MBA4707072.1"/>
    </source>
</evidence>
<keyword evidence="4 11" id="KW-0378">Hydrolase</keyword>
<feature type="binding site" evidence="11">
    <location>
        <position position="58"/>
    </location>
    <ligand>
        <name>substrate</name>
    </ligand>
</feature>
<evidence type="ECO:0000256" key="9">
    <source>
        <dbReference type="ARBA" id="ARBA00023316"/>
    </source>
</evidence>
<feature type="binding site" evidence="11">
    <location>
        <position position="132"/>
    </location>
    <ligand>
        <name>substrate</name>
    </ligand>
</feature>
<dbReference type="FunFam" id="3.20.20.300:FF:000001">
    <property type="entry name" value="Beta-hexosaminidase"/>
    <property type="match status" value="1"/>
</dbReference>
<dbReference type="GO" id="GO:0008360">
    <property type="term" value="P:regulation of cell shape"/>
    <property type="evidence" value="ECO:0007669"/>
    <property type="project" value="UniProtKB-KW"/>
</dbReference>
<dbReference type="GO" id="GO:0009252">
    <property type="term" value="P:peptidoglycan biosynthetic process"/>
    <property type="evidence" value="ECO:0007669"/>
    <property type="project" value="UniProtKB-KW"/>
</dbReference>
<dbReference type="UniPathway" id="UPA00544"/>
<comment type="catalytic activity">
    <reaction evidence="1 11">
        <text>Hydrolysis of terminal non-reducing N-acetyl-D-hexosamine residues in N-acetyl-beta-D-hexosaminides.</text>
        <dbReference type="EC" id="3.2.1.52"/>
    </reaction>
</comment>
<dbReference type="Proteomes" id="UP000545606">
    <property type="component" value="Unassembled WGS sequence"/>
</dbReference>
<dbReference type="GO" id="GO:0005975">
    <property type="term" value="P:carbohydrate metabolic process"/>
    <property type="evidence" value="ECO:0007669"/>
    <property type="project" value="InterPro"/>
</dbReference>
<comment type="pathway">
    <text evidence="10 11">Cell wall biogenesis; peptidoglycan recycling.</text>
</comment>
<feature type="active site" description="Proton donor/acceptor" evidence="11">
    <location>
        <position position="175"/>
    </location>
</feature>
<dbReference type="Gene3D" id="3.20.20.300">
    <property type="entry name" value="Glycoside hydrolase, family 3, N-terminal domain"/>
    <property type="match status" value="1"/>
</dbReference>
<dbReference type="PANTHER" id="PTHR30480">
    <property type="entry name" value="BETA-HEXOSAMINIDASE-RELATED"/>
    <property type="match status" value="1"/>
</dbReference>
<dbReference type="InterPro" id="IPR022956">
    <property type="entry name" value="Beta_hexosaminidase_bac"/>
</dbReference>
<evidence type="ECO:0000256" key="8">
    <source>
        <dbReference type="ARBA" id="ARBA00023306"/>
    </source>
</evidence>
<dbReference type="GO" id="GO:0005737">
    <property type="term" value="C:cytoplasm"/>
    <property type="evidence" value="ECO:0007669"/>
    <property type="project" value="UniProtKB-SubCell"/>
</dbReference>
<proteinExistence type="inferred from homology"/>
<reference evidence="13 14" key="1">
    <citation type="submission" date="2020-07" db="EMBL/GenBank/DDBJ databases">
        <title>Draft genome sequence of violacein-producing bacteria and related species.</title>
        <authorList>
            <person name="Wilson H.S."/>
            <person name="De Leon M.E."/>
        </authorList>
    </citation>
    <scope>NUCLEOTIDE SEQUENCE [LARGE SCALE GENOMIC DNA]</scope>
    <source>
        <strain evidence="13 14">HSC-21Su07</strain>
    </source>
</reference>
<dbReference type="Pfam" id="PF00933">
    <property type="entry name" value="Glyco_hydro_3"/>
    <property type="match status" value="1"/>
</dbReference>
<keyword evidence="7 11" id="KW-0326">Glycosidase</keyword>
<dbReference type="SUPFAM" id="SSF51445">
    <property type="entry name" value="(Trans)glycosidases"/>
    <property type="match status" value="1"/>
</dbReference>
<feature type="active site" description="Nucleophile" evidence="11">
    <location>
        <position position="246"/>
    </location>
</feature>
<dbReference type="PROSITE" id="PS00775">
    <property type="entry name" value="GLYCOSYL_HYDROL_F3"/>
    <property type="match status" value="1"/>
</dbReference>
<comment type="caution">
    <text evidence="13">The sequence shown here is derived from an EMBL/GenBank/DDBJ whole genome shotgun (WGS) entry which is preliminary data.</text>
</comment>
<dbReference type="InterPro" id="IPR019800">
    <property type="entry name" value="Glyco_hydro_3_AS"/>
</dbReference>
<dbReference type="InterPro" id="IPR050226">
    <property type="entry name" value="NagZ_Beta-hexosaminidase"/>
</dbReference>
<dbReference type="AlphaFoldDB" id="A0A838Y1D1"/>
<evidence type="ECO:0000256" key="2">
    <source>
        <dbReference type="ARBA" id="ARBA00022490"/>
    </source>
</evidence>
<dbReference type="GO" id="GO:0071555">
    <property type="term" value="P:cell wall organization"/>
    <property type="evidence" value="ECO:0007669"/>
    <property type="project" value="UniProtKB-KW"/>
</dbReference>
<name>A0A838Y1D1_9NEIS</name>
<dbReference type="EMBL" id="JACERN010000003">
    <property type="protein sequence ID" value="MBA4707072.1"/>
    <property type="molecule type" value="Genomic_DNA"/>
</dbReference>
<protein>
    <recommendedName>
        <fullName evidence="11">Beta-hexosaminidase</fullName>
        <ecNumber evidence="11">3.2.1.52</ecNumber>
    </recommendedName>
    <alternativeName>
        <fullName evidence="11">Beta-N-acetylhexosaminidase</fullName>
    </alternativeName>
    <alternativeName>
        <fullName evidence="11">N-acetyl-beta-glucosaminidase</fullName>
    </alternativeName>
</protein>
<dbReference type="HAMAP" id="MF_00364">
    <property type="entry name" value="NagZ"/>
    <property type="match status" value="1"/>
</dbReference>
<dbReference type="InterPro" id="IPR001764">
    <property type="entry name" value="Glyco_hydro_3_N"/>
</dbReference>
<dbReference type="GO" id="GO:0004563">
    <property type="term" value="F:beta-N-acetylhexosaminidase activity"/>
    <property type="evidence" value="ECO:0007669"/>
    <property type="project" value="UniProtKB-UniRule"/>
</dbReference>
<evidence type="ECO:0000259" key="12">
    <source>
        <dbReference type="Pfam" id="PF00933"/>
    </source>
</evidence>
<keyword evidence="2 11" id="KW-0963">Cytoplasm</keyword>
<feature type="binding site" evidence="11">
    <location>
        <position position="66"/>
    </location>
    <ligand>
        <name>substrate</name>
    </ligand>
</feature>
<keyword evidence="9 11" id="KW-0961">Cell wall biogenesis/degradation</keyword>
<evidence type="ECO:0000256" key="1">
    <source>
        <dbReference type="ARBA" id="ARBA00001231"/>
    </source>
</evidence>
<evidence type="ECO:0000313" key="14">
    <source>
        <dbReference type="Proteomes" id="UP000545606"/>
    </source>
</evidence>
<comment type="subcellular location">
    <subcellularLocation>
        <location evidence="11">Cytoplasm</location>
    </subcellularLocation>
</comment>
<comment type="function">
    <text evidence="11">Plays a role in peptidoglycan recycling by cleaving the terminal beta-1,4-linked N-acetylglucosamine (GlcNAc) from peptide-linked peptidoglycan fragments, giving rise to free GlcNAc, anhydro-N-acetylmuramic acid and anhydro-N-acetylmuramic acid-linked peptides.</text>
</comment>
<keyword evidence="8 11" id="KW-0131">Cell cycle</keyword>
<dbReference type="GO" id="GO:0051301">
    <property type="term" value="P:cell division"/>
    <property type="evidence" value="ECO:0007669"/>
    <property type="project" value="UniProtKB-KW"/>
</dbReference>
<dbReference type="InterPro" id="IPR036962">
    <property type="entry name" value="Glyco_hydro_3_N_sf"/>
</dbReference>
<feature type="domain" description="Glycoside hydrolase family 3 N-terminal" evidence="12">
    <location>
        <begin position="7"/>
        <end position="291"/>
    </location>
</feature>
<evidence type="ECO:0000256" key="4">
    <source>
        <dbReference type="ARBA" id="ARBA00022801"/>
    </source>
</evidence>